<sequence>MRKKIFLLIGVMMVLLVFGASAFAASKITLKYAHMNSPTSVAGRQADYFAKLVEEKTGGAVRVEVYPSSQLGNLQEQAEMVSMGTVALHHNTMAGIGSLYQPFEAFDTPYLYESVDHLLKVTDPQTSPIMQSLSQQLVNARNVRVLYTFYFGTRHLTCDRPIYKPEDLKGVKIRAIPFPIYMTAVEGLGAIAVPIDWAEVPTALATGAVNGQENPVNVVLANKLYETQKYLMLTGHIMGAEVVVMNEKTWQKLSPEIQQAIQEAAAEASKTATQWTIESEQNDIQALKEKGMTVIGPDEGLDIEAFKASVWKLVQERFGEKYGEFYEKVKAMK</sequence>
<keyword evidence="3" id="KW-0813">Transport</keyword>
<dbReference type="RefSeq" id="WP_369018135.1">
    <property type="nucleotide sequence ID" value="NZ_CP121689.1"/>
</dbReference>
<keyword evidence="4 5" id="KW-0732">Signal</keyword>
<dbReference type="InterPro" id="IPR004682">
    <property type="entry name" value="TRAP_DctP"/>
</dbReference>
<dbReference type="InterPro" id="IPR018389">
    <property type="entry name" value="DctP_fam"/>
</dbReference>
<accession>A0ABZ2YCU7</accession>
<protein>
    <submittedName>
        <fullName evidence="6">TRAP transporter substrate-binding protein</fullName>
    </submittedName>
</protein>
<comment type="similarity">
    <text evidence="2">Belongs to the bacterial solute-binding protein 7 family.</text>
</comment>
<dbReference type="PANTHER" id="PTHR33376">
    <property type="match status" value="1"/>
</dbReference>
<dbReference type="NCBIfam" id="TIGR00787">
    <property type="entry name" value="dctP"/>
    <property type="match status" value="1"/>
</dbReference>
<dbReference type="CDD" id="cd13603">
    <property type="entry name" value="PBP2_TRAP_Siap_TeaA_like"/>
    <property type="match status" value="1"/>
</dbReference>
<evidence type="ECO:0000256" key="1">
    <source>
        <dbReference type="ARBA" id="ARBA00004196"/>
    </source>
</evidence>
<evidence type="ECO:0000256" key="4">
    <source>
        <dbReference type="ARBA" id="ARBA00022729"/>
    </source>
</evidence>
<gene>
    <name evidence="6" type="ORF">QBE54_10415</name>
</gene>
<dbReference type="PIRSF" id="PIRSF006470">
    <property type="entry name" value="DctB"/>
    <property type="match status" value="1"/>
</dbReference>
<reference evidence="6 7" key="1">
    <citation type="submission" date="2023-03" db="EMBL/GenBank/DDBJ databases">
        <title>Novel Species.</title>
        <authorList>
            <person name="Ma S."/>
        </authorList>
    </citation>
    <scope>NUCLEOTIDE SEQUENCE [LARGE SCALE GENOMIC DNA]</scope>
    <source>
        <strain evidence="6 7">B11</strain>
    </source>
</reference>
<keyword evidence="7" id="KW-1185">Reference proteome</keyword>
<dbReference type="InterPro" id="IPR038404">
    <property type="entry name" value="TRAP_DctP_sf"/>
</dbReference>
<dbReference type="Gene3D" id="3.40.190.170">
    <property type="entry name" value="Bacterial extracellular solute-binding protein, family 7"/>
    <property type="match status" value="1"/>
</dbReference>
<dbReference type="PANTHER" id="PTHR33376:SF4">
    <property type="entry name" value="SIALIC ACID-BINDING PERIPLASMIC PROTEIN SIAP"/>
    <property type="match status" value="1"/>
</dbReference>
<evidence type="ECO:0000256" key="3">
    <source>
        <dbReference type="ARBA" id="ARBA00022448"/>
    </source>
</evidence>
<dbReference type="Proteomes" id="UP001461341">
    <property type="component" value="Chromosome"/>
</dbReference>
<evidence type="ECO:0000256" key="5">
    <source>
        <dbReference type="SAM" id="SignalP"/>
    </source>
</evidence>
<feature type="signal peptide" evidence="5">
    <location>
        <begin position="1"/>
        <end position="24"/>
    </location>
</feature>
<dbReference type="EMBL" id="CP121689">
    <property type="protein sequence ID" value="WZL75981.1"/>
    <property type="molecule type" value="Genomic_DNA"/>
</dbReference>
<proteinExistence type="inferred from homology"/>
<dbReference type="Pfam" id="PF03480">
    <property type="entry name" value="DctP"/>
    <property type="match status" value="1"/>
</dbReference>
<comment type="subcellular location">
    <subcellularLocation>
        <location evidence="1">Cell envelope</location>
    </subcellularLocation>
</comment>
<evidence type="ECO:0000313" key="6">
    <source>
        <dbReference type="EMBL" id="WZL75981.1"/>
    </source>
</evidence>
<feature type="chain" id="PRO_5045467731" evidence="5">
    <location>
        <begin position="25"/>
        <end position="333"/>
    </location>
</feature>
<evidence type="ECO:0000256" key="2">
    <source>
        <dbReference type="ARBA" id="ARBA00009023"/>
    </source>
</evidence>
<organism evidence="6 7">
    <name type="scientific">Thermatribacter velox</name>
    <dbReference type="NCBI Taxonomy" id="3039681"/>
    <lineage>
        <taxon>Bacteria</taxon>
        <taxon>Pseudomonadati</taxon>
        <taxon>Atribacterota</taxon>
        <taxon>Atribacteria</taxon>
        <taxon>Atribacterales</taxon>
        <taxon>Thermatribacteraceae</taxon>
        <taxon>Thermatribacter</taxon>
    </lineage>
</organism>
<dbReference type="NCBIfam" id="NF037995">
    <property type="entry name" value="TRAP_S1"/>
    <property type="match status" value="1"/>
</dbReference>
<evidence type="ECO:0000313" key="7">
    <source>
        <dbReference type="Proteomes" id="UP001461341"/>
    </source>
</evidence>
<name>A0ABZ2YCU7_9BACT</name>